<evidence type="ECO:0000256" key="1">
    <source>
        <dbReference type="SAM" id="MobiDB-lite"/>
    </source>
</evidence>
<feature type="compositionally biased region" description="Low complexity" evidence="1">
    <location>
        <begin position="1"/>
        <end position="12"/>
    </location>
</feature>
<feature type="compositionally biased region" description="Basic and acidic residues" evidence="1">
    <location>
        <begin position="15"/>
        <end position="52"/>
    </location>
</feature>
<name>A0A6J4PT79_9PSEU</name>
<evidence type="ECO:0000313" key="2">
    <source>
        <dbReference type="EMBL" id="CAA9419163.1"/>
    </source>
</evidence>
<organism evidence="2">
    <name type="scientific">uncultured Pseudonocardia sp</name>
    <dbReference type="NCBI Taxonomy" id="211455"/>
    <lineage>
        <taxon>Bacteria</taxon>
        <taxon>Bacillati</taxon>
        <taxon>Actinomycetota</taxon>
        <taxon>Actinomycetes</taxon>
        <taxon>Pseudonocardiales</taxon>
        <taxon>Pseudonocardiaceae</taxon>
        <taxon>Pseudonocardia</taxon>
        <taxon>environmental samples</taxon>
    </lineage>
</organism>
<sequence length="52" mass="6076">MTLPESTETPLETTEDAHPDRREHAKASPHIDDDELARRTQHERELVERDRG</sequence>
<feature type="region of interest" description="Disordered" evidence="1">
    <location>
        <begin position="1"/>
        <end position="52"/>
    </location>
</feature>
<protein>
    <submittedName>
        <fullName evidence="2">Uncharacterized protein</fullName>
    </submittedName>
</protein>
<gene>
    <name evidence="2" type="ORF">AVDCRST_MAG66-2533</name>
</gene>
<reference evidence="2" key="1">
    <citation type="submission" date="2020-02" db="EMBL/GenBank/DDBJ databases">
        <authorList>
            <person name="Meier V. D."/>
        </authorList>
    </citation>
    <scope>NUCLEOTIDE SEQUENCE</scope>
    <source>
        <strain evidence="2">AVDCRST_MAG66</strain>
    </source>
</reference>
<proteinExistence type="predicted"/>
<dbReference type="AlphaFoldDB" id="A0A6J4PT79"/>
<accession>A0A6J4PT79</accession>
<dbReference type="EMBL" id="CADCUS010000368">
    <property type="protein sequence ID" value="CAA9419163.1"/>
    <property type="molecule type" value="Genomic_DNA"/>
</dbReference>